<dbReference type="Proteomes" id="UP001152531">
    <property type="component" value="Unassembled WGS sequence"/>
</dbReference>
<evidence type="ECO:0000313" key="2">
    <source>
        <dbReference type="Proteomes" id="UP001152531"/>
    </source>
</evidence>
<gene>
    <name evidence="1" type="ORF">CLIB1444_13S02058</name>
</gene>
<proteinExistence type="predicted"/>
<accession>A0ACA9YE39</accession>
<name>A0ACA9YE39_9ASCO</name>
<reference evidence="1" key="1">
    <citation type="submission" date="2022-06" db="EMBL/GenBank/DDBJ databases">
        <authorList>
            <person name="Legras J.-L."/>
            <person name="Devillers H."/>
            <person name="Grondin C."/>
        </authorList>
    </citation>
    <scope>NUCLEOTIDE SEQUENCE</scope>
    <source>
        <strain evidence="1">CLIB 1444</strain>
    </source>
</reference>
<evidence type="ECO:0000313" key="1">
    <source>
        <dbReference type="EMBL" id="CAH6723177.1"/>
    </source>
</evidence>
<keyword evidence="2" id="KW-1185">Reference proteome</keyword>
<dbReference type="EMBL" id="CALSDN010000013">
    <property type="protein sequence ID" value="CAH6723177.1"/>
    <property type="molecule type" value="Genomic_DNA"/>
</dbReference>
<organism evidence="1 2">
    <name type="scientific">[Candida] jaroonii</name>
    <dbReference type="NCBI Taxonomy" id="467808"/>
    <lineage>
        <taxon>Eukaryota</taxon>
        <taxon>Fungi</taxon>
        <taxon>Dikarya</taxon>
        <taxon>Ascomycota</taxon>
        <taxon>Saccharomycotina</taxon>
        <taxon>Pichiomycetes</taxon>
        <taxon>Debaryomycetaceae</taxon>
        <taxon>Yamadazyma</taxon>
    </lineage>
</organism>
<keyword evidence="1" id="KW-0804">Transcription</keyword>
<comment type="caution">
    <text evidence="1">The sequence shown here is derived from an EMBL/GenBank/DDBJ whole genome shotgun (WGS) entry which is preliminary data.</text>
</comment>
<sequence>MSNRLESLTKKSNSKPSLKFKPKAVERKSKEERDKTVKLKQENEAVARPKTRGTGRPTRGRGGKHNNYAGTHVVSSGLFASGAVSVGNSGPQSTIVGHSISPSPEFIQSLKLKDKKSSSGSSDSDDEDDDLTKIDMNKEYRFDESETILFPVRPERYQSDFKRESTPLKEQSPVKEESPKLEDEPEFVKESSVKSENIETELQHILNTKADLESKIAQPVDLLDMEESEKLDQDRKIIIDSLTNRFEQLSTENKFTLIQLPKILPQFENKNKKRSGSTSQKNSPRKSIPQSPKTVLPVETKKENKFASSLTSLNGQVGSINFHKSGKISLNLGSDINLDLTAGVPSNFLQELVVLKMNEETETDIKVKDESMNDMEVDEEPEKIRGSVGKLGIVDGKLIATPVIT</sequence>
<protein>
    <submittedName>
        <fullName evidence="1">DNA-directed RNA polymerase III subunit RPC4</fullName>
    </submittedName>
</protein>
<keyword evidence="1" id="KW-0240">DNA-directed RNA polymerase</keyword>